<accession>L0IHF6</accession>
<dbReference type="AlphaFoldDB" id="L0IHF6"/>
<feature type="transmembrane region" description="Helical" evidence="1">
    <location>
        <begin position="167"/>
        <end position="187"/>
    </location>
</feature>
<dbReference type="InterPro" id="IPR021338">
    <property type="entry name" value="DUF2953"/>
</dbReference>
<dbReference type="EMBL" id="CP003066">
    <property type="protein sequence ID" value="AGB18950.1"/>
    <property type="molecule type" value="Genomic_DNA"/>
</dbReference>
<protein>
    <recommendedName>
        <fullName evidence="4">DUF2953 domain-containing protein</fullName>
    </recommendedName>
</protein>
<dbReference type="HOGENOM" id="CLU_1165380_0_0_9"/>
<keyword evidence="1" id="KW-1133">Transmembrane helix</keyword>
<keyword evidence="1" id="KW-0472">Membrane</keyword>
<sequence>MFSFYILLIIVLIIVIYTLPMTIKICFSNYGSNFILNIYIYMLRFIRIGFFDINYKRIDENDRIEMSLRLFGIKLLSTVVDAANLTIKDKKPVIKYEIHKAFFLKFPKKTGEKKMFSFYDISRMSNLFYSNKKVIYETSLNIKKSIVIRKFNLNIKEGFNDAALTSILYGIINSVVYTIVVPIYCNIRFLNKPSISISPYFGRNIFESNFNCILDFRYGNIIINSIKFIKNFKWRWSG</sequence>
<organism evidence="2 3">
    <name type="scientific">Thermoanaerobacterium thermosaccharolyticum M0795</name>
    <dbReference type="NCBI Taxonomy" id="698948"/>
    <lineage>
        <taxon>Bacteria</taxon>
        <taxon>Bacillati</taxon>
        <taxon>Bacillota</taxon>
        <taxon>Clostridia</taxon>
        <taxon>Thermoanaerobacterales</taxon>
        <taxon>Thermoanaerobacteraceae</taxon>
        <taxon>Thermoanaerobacterium</taxon>
    </lineage>
</organism>
<feature type="transmembrane region" description="Helical" evidence="1">
    <location>
        <begin position="34"/>
        <end position="53"/>
    </location>
</feature>
<dbReference type="Pfam" id="PF11167">
    <property type="entry name" value="DUF2953"/>
    <property type="match status" value="1"/>
</dbReference>
<name>L0IHF6_THETR</name>
<evidence type="ECO:0008006" key="4">
    <source>
        <dbReference type="Google" id="ProtNLM"/>
    </source>
</evidence>
<gene>
    <name evidence="2" type="ORF">Thethe_01308</name>
</gene>
<dbReference type="Proteomes" id="UP000010845">
    <property type="component" value="Chromosome"/>
</dbReference>
<proteinExistence type="predicted"/>
<evidence type="ECO:0000313" key="3">
    <source>
        <dbReference type="Proteomes" id="UP000010845"/>
    </source>
</evidence>
<dbReference type="RefSeq" id="WP_015311567.1">
    <property type="nucleotide sequence ID" value="NC_019970.1"/>
</dbReference>
<evidence type="ECO:0000256" key="1">
    <source>
        <dbReference type="SAM" id="Phobius"/>
    </source>
</evidence>
<dbReference type="KEGG" id="tto:Thethe_01308"/>
<dbReference type="PATRIC" id="fig|698948.3.peg.1299"/>
<keyword evidence="1" id="KW-0812">Transmembrane</keyword>
<reference evidence="2 3" key="1">
    <citation type="submission" date="2012-03" db="EMBL/GenBank/DDBJ databases">
        <title>Complete sequence of chromosome of Thermoanaerobacterium thermosaccharolyticum M0795.</title>
        <authorList>
            <consortium name="US DOE Joint Genome Institute"/>
            <person name="Lucas S."/>
            <person name="Han J."/>
            <person name="Lapidus A."/>
            <person name="Cheng J.-F."/>
            <person name="Goodwin L."/>
            <person name="Pitluck S."/>
            <person name="Peters L."/>
            <person name="Teshima H."/>
            <person name="Detter J.C."/>
            <person name="Han C."/>
            <person name="Tapia R."/>
            <person name="Land M."/>
            <person name="Hauser L."/>
            <person name="Kyrpides N."/>
            <person name="Ivanova N."/>
            <person name="Pagani I."/>
            <person name="Feinberg L."/>
            <person name="Folden J."/>
            <person name="Hogsett D."/>
            <person name="Shaw J."/>
            <person name="Woyke T."/>
        </authorList>
    </citation>
    <scope>NUCLEOTIDE SEQUENCE [LARGE SCALE GENOMIC DNA]</scope>
    <source>
        <strain evidence="2 3">M0795</strain>
    </source>
</reference>
<feature type="transmembrane region" description="Helical" evidence="1">
    <location>
        <begin position="6"/>
        <end position="27"/>
    </location>
</feature>
<evidence type="ECO:0000313" key="2">
    <source>
        <dbReference type="EMBL" id="AGB18950.1"/>
    </source>
</evidence>